<dbReference type="RefSeq" id="WP_015369085.1">
    <property type="nucleotide sequence ID" value="NZ_CAKNDN010000003.1"/>
</dbReference>
<dbReference type="Pfam" id="PF07362">
    <property type="entry name" value="CcdA"/>
    <property type="match status" value="1"/>
</dbReference>
<protein>
    <submittedName>
        <fullName evidence="2">Type II toxin-antitoxin system CcdA family antitoxin</fullName>
    </submittedName>
</protein>
<keyword evidence="1" id="KW-1277">Toxin-antitoxin system</keyword>
<comment type="caution">
    <text evidence="2">The sequence shown here is derived from an EMBL/GenBank/DDBJ whole genome shotgun (WGS) entry which is preliminary data.</text>
</comment>
<dbReference type="EMBL" id="JAWZZT010000003">
    <property type="protein sequence ID" value="MDX7014018.1"/>
    <property type="molecule type" value="Genomic_DNA"/>
</dbReference>
<evidence type="ECO:0000313" key="3">
    <source>
        <dbReference type="Proteomes" id="UP001279012"/>
    </source>
</evidence>
<proteinExistence type="predicted"/>
<evidence type="ECO:0000256" key="1">
    <source>
        <dbReference type="ARBA" id="ARBA00022649"/>
    </source>
</evidence>
<name>A0AAW9E139_KLEAE</name>
<evidence type="ECO:0000313" key="2">
    <source>
        <dbReference type="EMBL" id="MDX7014018.1"/>
    </source>
</evidence>
<reference evidence="2" key="1">
    <citation type="submission" date="2023-11" db="EMBL/GenBank/DDBJ databases">
        <title>Detection of rare carbapenemases in Enterobacterales - comparison of two colorimetric and two CIM-based carbapenemase assays.</title>
        <authorList>
            <person name="Schaffarczyk L."/>
            <person name="Noster J."/>
            <person name="Stelzer Y."/>
            <person name="Sattler J."/>
            <person name="Gatermann S."/>
            <person name="Hamprecht A."/>
        </authorList>
    </citation>
    <scope>NUCLEOTIDE SEQUENCE</scope>
    <source>
        <strain evidence="2">CIM-Cont-037</strain>
    </source>
</reference>
<sequence length="61" mass="6857">MTVKRKTQKVTVALERDLLDRAREAGINMSATLAAALEAELKKHATLRWREANKDTVANHN</sequence>
<dbReference type="Proteomes" id="UP001279012">
    <property type="component" value="Unassembled WGS sequence"/>
</dbReference>
<dbReference type="InterPro" id="IPR009956">
    <property type="entry name" value="Post-segregation_anti-tox_CcdA"/>
</dbReference>
<gene>
    <name evidence="2" type="ORF">SJ059_05945</name>
</gene>
<dbReference type="AlphaFoldDB" id="A0AAW9E139"/>
<accession>A0AAW9E139</accession>
<organism evidence="2 3">
    <name type="scientific">Klebsiella aerogenes</name>
    <name type="common">Enterobacter aerogenes</name>
    <dbReference type="NCBI Taxonomy" id="548"/>
    <lineage>
        <taxon>Bacteria</taxon>
        <taxon>Pseudomonadati</taxon>
        <taxon>Pseudomonadota</taxon>
        <taxon>Gammaproteobacteria</taxon>
        <taxon>Enterobacterales</taxon>
        <taxon>Enterobacteriaceae</taxon>
        <taxon>Klebsiella/Raoultella group</taxon>
        <taxon>Klebsiella</taxon>
    </lineage>
</organism>